<feature type="compositionally biased region" description="Acidic residues" evidence="1">
    <location>
        <begin position="1"/>
        <end position="11"/>
    </location>
</feature>
<evidence type="ECO:0000313" key="3">
    <source>
        <dbReference type="Proteomes" id="UP000289323"/>
    </source>
</evidence>
<dbReference type="EMBL" id="OUUZ01000016">
    <property type="protein sequence ID" value="SPQ26257.1"/>
    <property type="molecule type" value="Genomic_DNA"/>
</dbReference>
<feature type="region of interest" description="Disordered" evidence="1">
    <location>
        <begin position="1"/>
        <end position="178"/>
    </location>
</feature>
<feature type="compositionally biased region" description="Basic residues" evidence="1">
    <location>
        <begin position="388"/>
        <end position="404"/>
    </location>
</feature>
<dbReference type="GO" id="GO:0033768">
    <property type="term" value="C:SUMO-targeted ubiquitin ligase complex"/>
    <property type="evidence" value="ECO:0007669"/>
    <property type="project" value="TreeGrafter"/>
</dbReference>
<dbReference type="InterPro" id="IPR038886">
    <property type="entry name" value="E3_SLX5/Rfp1"/>
</dbReference>
<proteinExistence type="predicted"/>
<feature type="compositionally biased region" description="Low complexity" evidence="1">
    <location>
        <begin position="332"/>
        <end position="351"/>
    </location>
</feature>
<feature type="compositionally biased region" description="Basic and acidic residues" evidence="1">
    <location>
        <begin position="122"/>
        <end position="142"/>
    </location>
</feature>
<feature type="region of interest" description="Disordered" evidence="1">
    <location>
        <begin position="192"/>
        <end position="252"/>
    </location>
</feature>
<feature type="compositionally biased region" description="Low complexity" evidence="1">
    <location>
        <begin position="219"/>
        <end position="250"/>
    </location>
</feature>
<feature type="compositionally biased region" description="Pro residues" evidence="1">
    <location>
        <begin position="362"/>
        <end position="375"/>
    </location>
</feature>
<feature type="compositionally biased region" description="Acidic residues" evidence="1">
    <location>
        <begin position="39"/>
        <end position="63"/>
    </location>
</feature>
<feature type="region of interest" description="Disordered" evidence="1">
    <location>
        <begin position="533"/>
        <end position="556"/>
    </location>
</feature>
<feature type="compositionally biased region" description="Acidic residues" evidence="1">
    <location>
        <begin position="96"/>
        <end position="118"/>
    </location>
</feature>
<reference evidence="2 3" key="1">
    <citation type="submission" date="2018-04" db="EMBL/GenBank/DDBJ databases">
        <authorList>
            <person name="Huttner S."/>
            <person name="Dainat J."/>
        </authorList>
    </citation>
    <scope>NUCLEOTIDE SEQUENCE [LARGE SCALE GENOMIC DNA]</scope>
</reference>
<evidence type="ECO:0000313" key="2">
    <source>
        <dbReference type="EMBL" id="SPQ26257.1"/>
    </source>
</evidence>
<feature type="compositionally biased region" description="Basic and acidic residues" evidence="1">
    <location>
        <begin position="64"/>
        <end position="86"/>
    </location>
</feature>
<feature type="region of interest" description="Disordered" evidence="1">
    <location>
        <begin position="482"/>
        <end position="517"/>
    </location>
</feature>
<gene>
    <name evidence="2" type="ORF">TT172_LOCUS8676</name>
</gene>
<feature type="region of interest" description="Disordered" evidence="1">
    <location>
        <begin position="288"/>
        <end position="412"/>
    </location>
</feature>
<organism evidence="2 3">
    <name type="scientific">Thermothielavioides terrestris</name>
    <dbReference type="NCBI Taxonomy" id="2587410"/>
    <lineage>
        <taxon>Eukaryota</taxon>
        <taxon>Fungi</taxon>
        <taxon>Dikarya</taxon>
        <taxon>Ascomycota</taxon>
        <taxon>Pezizomycotina</taxon>
        <taxon>Sordariomycetes</taxon>
        <taxon>Sordariomycetidae</taxon>
        <taxon>Sordariales</taxon>
        <taxon>Chaetomiaceae</taxon>
        <taxon>Thermothielavioides</taxon>
    </lineage>
</organism>
<dbReference type="PANTHER" id="PTHR28042:SF1">
    <property type="entry name" value="E3 UBIQUITIN-PROTEIN LIGASE COMPLEX SLX5-SLX8 SUBUNIT SLX5"/>
    <property type="match status" value="1"/>
</dbReference>
<dbReference type="GO" id="GO:0004842">
    <property type="term" value="F:ubiquitin-protein transferase activity"/>
    <property type="evidence" value="ECO:0007669"/>
    <property type="project" value="TreeGrafter"/>
</dbReference>
<dbReference type="PANTHER" id="PTHR28042">
    <property type="entry name" value="E3 UBIQUITIN-PROTEIN LIGASE COMPLEX SLX5-SLX8 SUBUNIT SLX5"/>
    <property type="match status" value="1"/>
</dbReference>
<dbReference type="Proteomes" id="UP000289323">
    <property type="component" value="Unassembled WGS sequence"/>
</dbReference>
<sequence length="619" mass="68730">MEVFDGVDLDDLPSNAFDSSLSDDEFSSWPSEGSPDPLDRDDESMDLSGEGAEDEYGDDEDYDEHGGHGWEENEGHHSDEYHEHSGSEYGGGEVEFMFDGENEVLQEDEDREGDDFLDLEGGFDHNDDQPSPRPHLPDRRSVAELFTGFQPRHQPTRSAFPPGSRPDSSPANILPPIDTILSSLGLGAMPEFESRRRQSLRPPGQERYAERSVGRIRENQQQNFRQPFFNSPQNPGRARGRATGNTGRRNSNAMLDELVEVEVESAPRAPMRRHRSPQLAQLEVIDLTGEPDSPEEPRSAALHRPRASNASNAAQNPGRHARRQMSFNQRTPSLSRSDGSLLGNNSLNNPNFIDLTGDDSPASPPPLPQPLPQPLPHRIFPPRNHQNNNHHRHHHHHHHHHPRRPPQPAMSRDQPIDLEEHEELRASFAGFAGLVRRAIPGLGFIHRFARLPNPHAEFEVQIIGGRGLNMDNPLAGNAPNLNYAGNGHNAGGGGGSPKPDHVPPPPAREGFTRNTGGDGDVVVCPGCEQELKYDPDAGAEDGAAPPAKKPRTRKDQEEHHFWALKECGHVYCKDCFENRKSRSKSATTPFRRDDRRVLCAVDGCSSEANNKLNWVGLFV</sequence>
<protein>
    <submittedName>
        <fullName evidence="2">2d80a683-f5c9-4b65-a2eb-b63fb84c0bfb</fullName>
    </submittedName>
</protein>
<dbReference type="AlphaFoldDB" id="A0A3S4CB70"/>
<evidence type="ECO:0000256" key="1">
    <source>
        <dbReference type="SAM" id="MobiDB-lite"/>
    </source>
</evidence>
<feature type="compositionally biased region" description="Basic and acidic residues" evidence="1">
    <location>
        <begin position="207"/>
        <end position="218"/>
    </location>
</feature>
<name>A0A3S4CB70_9PEZI</name>
<accession>A0A3S4CB70</accession>